<dbReference type="HOGENOM" id="CLU_033863_10_1_11"/>
<dbReference type="STRING" id="882083.SacmaDRAFT_4436"/>
<feature type="transmembrane region" description="Helical" evidence="7">
    <location>
        <begin position="122"/>
        <end position="143"/>
    </location>
</feature>
<comment type="similarity">
    <text evidence="2">Belongs to the EamA transporter family.</text>
</comment>
<dbReference type="EMBL" id="CM001439">
    <property type="protein sequence ID" value="EHR52622.1"/>
    <property type="molecule type" value="Genomic_DNA"/>
</dbReference>
<dbReference type="OrthoDB" id="9809509at2"/>
<reference evidence="9 10" key="1">
    <citation type="journal article" date="2012" name="Stand. Genomic Sci.">
        <title>Genome sequence of the ocean sediment bacterium Saccharomonospora marina type strain (XMU15(T)).</title>
        <authorList>
            <person name="Klenk H.P."/>
            <person name="Lu M."/>
            <person name="Lucas S."/>
            <person name="Lapidus A."/>
            <person name="Copeland A."/>
            <person name="Pitluck S."/>
            <person name="Goodwin L.A."/>
            <person name="Han C."/>
            <person name="Tapia R."/>
            <person name="Brambilla E.M."/>
            <person name="Potter G."/>
            <person name="Land M."/>
            <person name="Ivanova N."/>
            <person name="Rohde M."/>
            <person name="Goker M."/>
            <person name="Detter J.C."/>
            <person name="Li W.J."/>
            <person name="Kyrpides N.C."/>
            <person name="Woyke T."/>
        </authorList>
    </citation>
    <scope>NUCLEOTIDE SEQUENCE [LARGE SCALE GENOMIC DNA]</scope>
    <source>
        <strain evidence="9 10">XMU15</strain>
    </source>
</reference>
<sequence>MRNDAVLGAGFVLMWSSGFVGAVLGTESASAWTLLMWRFVIVALLLLTWWTLRRGHRLPRRELGVHTVIGLLSQGVFLFGIVWSAELGVPAGIAALVAALQPIAAAALSVPLLGERVSRTQWVGLAVGIAGVALVVSGDLAASGSAPKAAYLLPFLAMAGLVAGTFFERKARSTLPLSDALVIQCSVSAVAFTALAGATATITPPLDGQFWTAVAWVVLFSTFGGYGFYWLNVAHGSVNRVSTLLYLTPPTTMVLAWLMFGERISLTGLLGLAVCAVAVATVLRSRREMSVPEEMMATCCSTMSSPPRPGWPPRDPERPRRRSWPNC</sequence>
<feature type="transmembrane region" description="Helical" evidence="7">
    <location>
        <begin position="91"/>
        <end position="110"/>
    </location>
</feature>
<dbReference type="RefSeq" id="WP_009156000.1">
    <property type="nucleotide sequence ID" value="NZ_CM001439.1"/>
</dbReference>
<feature type="transmembrane region" description="Helical" evidence="7">
    <location>
        <begin position="35"/>
        <end position="52"/>
    </location>
</feature>
<comment type="subcellular location">
    <subcellularLocation>
        <location evidence="1">Membrane</location>
        <topology evidence="1">Multi-pass membrane protein</topology>
    </subcellularLocation>
</comment>
<dbReference type="InterPro" id="IPR000620">
    <property type="entry name" value="EamA_dom"/>
</dbReference>
<dbReference type="GO" id="GO:0016020">
    <property type="term" value="C:membrane"/>
    <property type="evidence" value="ECO:0007669"/>
    <property type="project" value="UniProtKB-SubCell"/>
</dbReference>
<feature type="domain" description="EamA" evidence="8">
    <location>
        <begin position="150"/>
        <end position="283"/>
    </location>
</feature>
<dbReference type="eggNOG" id="COG0697">
    <property type="taxonomic scope" value="Bacteria"/>
</dbReference>
<evidence type="ECO:0000256" key="2">
    <source>
        <dbReference type="ARBA" id="ARBA00007362"/>
    </source>
</evidence>
<keyword evidence="10" id="KW-1185">Reference proteome</keyword>
<dbReference type="SUPFAM" id="SSF103481">
    <property type="entry name" value="Multidrug resistance efflux transporter EmrE"/>
    <property type="match status" value="2"/>
</dbReference>
<organism evidence="9 10">
    <name type="scientific">Saccharomonospora marina XMU15</name>
    <dbReference type="NCBI Taxonomy" id="882083"/>
    <lineage>
        <taxon>Bacteria</taxon>
        <taxon>Bacillati</taxon>
        <taxon>Actinomycetota</taxon>
        <taxon>Actinomycetes</taxon>
        <taxon>Pseudonocardiales</taxon>
        <taxon>Pseudonocardiaceae</taxon>
        <taxon>Saccharomonospora</taxon>
    </lineage>
</organism>
<dbReference type="InterPro" id="IPR037185">
    <property type="entry name" value="EmrE-like"/>
</dbReference>
<dbReference type="Pfam" id="PF00892">
    <property type="entry name" value="EamA"/>
    <property type="match status" value="2"/>
</dbReference>
<name>H5X9Y4_9PSEU</name>
<feature type="region of interest" description="Disordered" evidence="6">
    <location>
        <begin position="301"/>
        <end position="327"/>
    </location>
</feature>
<keyword evidence="5 7" id="KW-0472">Membrane</keyword>
<evidence type="ECO:0000256" key="1">
    <source>
        <dbReference type="ARBA" id="ARBA00004141"/>
    </source>
</evidence>
<feature type="domain" description="EamA" evidence="8">
    <location>
        <begin position="7"/>
        <end position="136"/>
    </location>
</feature>
<feature type="transmembrane region" description="Helical" evidence="7">
    <location>
        <begin position="243"/>
        <end position="260"/>
    </location>
</feature>
<evidence type="ECO:0000256" key="3">
    <source>
        <dbReference type="ARBA" id="ARBA00022692"/>
    </source>
</evidence>
<protein>
    <submittedName>
        <fullName evidence="9">DMT(Drug/metabolite transporter) superfamily permease</fullName>
    </submittedName>
</protein>
<evidence type="ECO:0000313" key="9">
    <source>
        <dbReference type="EMBL" id="EHR52622.1"/>
    </source>
</evidence>
<dbReference type="InterPro" id="IPR050638">
    <property type="entry name" value="AA-Vitamin_Transporters"/>
</dbReference>
<feature type="transmembrane region" description="Helical" evidence="7">
    <location>
        <begin position="266"/>
        <end position="283"/>
    </location>
</feature>
<proteinExistence type="inferred from homology"/>
<feature type="transmembrane region" description="Helical" evidence="7">
    <location>
        <begin position="64"/>
        <end position="85"/>
    </location>
</feature>
<feature type="transmembrane region" description="Helical" evidence="7">
    <location>
        <begin position="208"/>
        <end position="231"/>
    </location>
</feature>
<dbReference type="Proteomes" id="UP000004926">
    <property type="component" value="Chromosome"/>
</dbReference>
<evidence type="ECO:0000313" key="10">
    <source>
        <dbReference type="Proteomes" id="UP000004926"/>
    </source>
</evidence>
<keyword evidence="4 7" id="KW-1133">Transmembrane helix</keyword>
<accession>H5X9Y4</accession>
<evidence type="ECO:0000256" key="4">
    <source>
        <dbReference type="ARBA" id="ARBA00022989"/>
    </source>
</evidence>
<dbReference type="PANTHER" id="PTHR32322">
    <property type="entry name" value="INNER MEMBRANE TRANSPORTER"/>
    <property type="match status" value="1"/>
</dbReference>
<feature type="transmembrane region" description="Helical" evidence="7">
    <location>
        <begin position="180"/>
        <end position="202"/>
    </location>
</feature>
<feature type="transmembrane region" description="Helical" evidence="7">
    <location>
        <begin position="149"/>
        <end position="168"/>
    </location>
</feature>
<evidence type="ECO:0000256" key="5">
    <source>
        <dbReference type="ARBA" id="ARBA00023136"/>
    </source>
</evidence>
<evidence type="ECO:0000259" key="8">
    <source>
        <dbReference type="Pfam" id="PF00892"/>
    </source>
</evidence>
<keyword evidence="3 7" id="KW-0812">Transmembrane</keyword>
<evidence type="ECO:0000256" key="6">
    <source>
        <dbReference type="SAM" id="MobiDB-lite"/>
    </source>
</evidence>
<gene>
    <name evidence="9" type="ORF">SacmaDRAFT_4436</name>
</gene>
<evidence type="ECO:0000256" key="7">
    <source>
        <dbReference type="SAM" id="Phobius"/>
    </source>
</evidence>
<dbReference type="PANTHER" id="PTHR32322:SF2">
    <property type="entry name" value="EAMA DOMAIN-CONTAINING PROTEIN"/>
    <property type="match status" value="1"/>
</dbReference>
<dbReference type="AlphaFoldDB" id="H5X9Y4"/>